<keyword evidence="1" id="KW-0732">Signal</keyword>
<dbReference type="AlphaFoldDB" id="A0A9P4SAM5"/>
<organism evidence="2 3">
    <name type="scientific">Patellaria atrata CBS 101060</name>
    <dbReference type="NCBI Taxonomy" id="1346257"/>
    <lineage>
        <taxon>Eukaryota</taxon>
        <taxon>Fungi</taxon>
        <taxon>Dikarya</taxon>
        <taxon>Ascomycota</taxon>
        <taxon>Pezizomycotina</taxon>
        <taxon>Dothideomycetes</taxon>
        <taxon>Dothideomycetes incertae sedis</taxon>
        <taxon>Patellariales</taxon>
        <taxon>Patellariaceae</taxon>
        <taxon>Patellaria</taxon>
    </lineage>
</organism>
<comment type="caution">
    <text evidence="2">The sequence shown here is derived from an EMBL/GenBank/DDBJ whole genome shotgun (WGS) entry which is preliminary data.</text>
</comment>
<evidence type="ECO:0000313" key="3">
    <source>
        <dbReference type="Proteomes" id="UP000799429"/>
    </source>
</evidence>
<evidence type="ECO:0000256" key="1">
    <source>
        <dbReference type="SAM" id="SignalP"/>
    </source>
</evidence>
<accession>A0A9P4SAM5</accession>
<sequence length="68" mass="7511">MYIDLLPLLVILTLSTNGATVDDLMSTFKTLPGKKTALHDFLAQLDPESSKVLLHRDELGRTSLHYAA</sequence>
<evidence type="ECO:0000313" key="2">
    <source>
        <dbReference type="EMBL" id="KAF2838342.1"/>
    </source>
</evidence>
<gene>
    <name evidence="2" type="ORF">M501DRAFT_1005218</name>
</gene>
<reference evidence="2" key="1">
    <citation type="journal article" date="2020" name="Stud. Mycol.">
        <title>101 Dothideomycetes genomes: a test case for predicting lifestyles and emergence of pathogens.</title>
        <authorList>
            <person name="Haridas S."/>
            <person name="Albert R."/>
            <person name="Binder M."/>
            <person name="Bloem J."/>
            <person name="Labutti K."/>
            <person name="Salamov A."/>
            <person name="Andreopoulos B."/>
            <person name="Baker S."/>
            <person name="Barry K."/>
            <person name="Bills G."/>
            <person name="Bluhm B."/>
            <person name="Cannon C."/>
            <person name="Castanera R."/>
            <person name="Culley D."/>
            <person name="Daum C."/>
            <person name="Ezra D."/>
            <person name="Gonzalez J."/>
            <person name="Henrissat B."/>
            <person name="Kuo A."/>
            <person name="Liang C."/>
            <person name="Lipzen A."/>
            <person name="Lutzoni F."/>
            <person name="Magnuson J."/>
            <person name="Mondo S."/>
            <person name="Nolan M."/>
            <person name="Ohm R."/>
            <person name="Pangilinan J."/>
            <person name="Park H.-J."/>
            <person name="Ramirez L."/>
            <person name="Alfaro M."/>
            <person name="Sun H."/>
            <person name="Tritt A."/>
            <person name="Yoshinaga Y."/>
            <person name="Zwiers L.-H."/>
            <person name="Turgeon B."/>
            <person name="Goodwin S."/>
            <person name="Spatafora J."/>
            <person name="Crous P."/>
            <person name="Grigoriev I."/>
        </authorList>
    </citation>
    <scope>NUCLEOTIDE SEQUENCE</scope>
    <source>
        <strain evidence="2">CBS 101060</strain>
    </source>
</reference>
<proteinExistence type="predicted"/>
<keyword evidence="3" id="KW-1185">Reference proteome</keyword>
<protein>
    <submittedName>
        <fullName evidence="2">Uncharacterized protein</fullName>
    </submittedName>
</protein>
<feature type="chain" id="PRO_5040399539" evidence="1">
    <location>
        <begin position="19"/>
        <end position="68"/>
    </location>
</feature>
<name>A0A9P4SAM5_9PEZI</name>
<dbReference type="EMBL" id="MU006097">
    <property type="protein sequence ID" value="KAF2838342.1"/>
    <property type="molecule type" value="Genomic_DNA"/>
</dbReference>
<dbReference type="Proteomes" id="UP000799429">
    <property type="component" value="Unassembled WGS sequence"/>
</dbReference>
<feature type="signal peptide" evidence="1">
    <location>
        <begin position="1"/>
        <end position="18"/>
    </location>
</feature>